<evidence type="ECO:0008006" key="4">
    <source>
        <dbReference type="Google" id="ProtNLM"/>
    </source>
</evidence>
<comment type="caution">
    <text evidence="2">The sequence shown here is derived from an EMBL/GenBank/DDBJ whole genome shotgun (WGS) entry which is preliminary data.</text>
</comment>
<keyword evidence="3" id="KW-1185">Reference proteome</keyword>
<name>A0ABQ6PQ23_9BACT</name>
<evidence type="ECO:0000313" key="2">
    <source>
        <dbReference type="EMBL" id="GMQ29340.1"/>
    </source>
</evidence>
<evidence type="ECO:0000256" key="1">
    <source>
        <dbReference type="SAM" id="SignalP"/>
    </source>
</evidence>
<protein>
    <recommendedName>
        <fullName evidence="4">WG repeat-containing protein</fullName>
    </recommendedName>
</protein>
<dbReference type="EMBL" id="BTPD01000005">
    <property type="protein sequence ID" value="GMQ29340.1"/>
    <property type="molecule type" value="Genomic_DNA"/>
</dbReference>
<gene>
    <name evidence="2" type="ORF">Aconfl_19830</name>
</gene>
<dbReference type="Proteomes" id="UP001338309">
    <property type="component" value="Unassembled WGS sequence"/>
</dbReference>
<keyword evidence="1" id="KW-0732">Signal</keyword>
<feature type="signal peptide" evidence="1">
    <location>
        <begin position="1"/>
        <end position="21"/>
    </location>
</feature>
<proteinExistence type="predicted"/>
<reference evidence="2 3" key="1">
    <citation type="submission" date="2023-08" db="EMBL/GenBank/DDBJ databases">
        <title>Draft genome sequence of Algoriphagus confluentis.</title>
        <authorList>
            <person name="Takatani N."/>
            <person name="Hosokawa M."/>
            <person name="Sawabe T."/>
        </authorList>
    </citation>
    <scope>NUCLEOTIDE SEQUENCE [LARGE SCALE GENOMIC DNA]</scope>
    <source>
        <strain evidence="2 3">NBRC 111222</strain>
    </source>
</reference>
<evidence type="ECO:0000313" key="3">
    <source>
        <dbReference type="Proteomes" id="UP001338309"/>
    </source>
</evidence>
<dbReference type="RefSeq" id="WP_338224057.1">
    <property type="nucleotide sequence ID" value="NZ_BTPD01000005.1"/>
</dbReference>
<feature type="chain" id="PRO_5045913573" description="WG repeat-containing protein" evidence="1">
    <location>
        <begin position="22"/>
        <end position="222"/>
    </location>
</feature>
<sequence length="222" mass="24950">MKTIKLIPLLFLLGMNSLVMAQLTVLRDTGTGSPIMTNPYQEVKGSQYIEDFRTGNLLLPNGQTVEGLSIALNGYDNTLEYKMSGSLFAYSADKLAGFAYINDKGEMAEYTSEFVLPTLSQKRFIRVLEKGEYSLYSHDYKIMTNDVGATYGAQASKVFQTLQDIFVAKDGEIYLFKNKKKDLEKIFGEDYEKVAALEKSLNLNLKETNDIRLLIRALNQGT</sequence>
<organism evidence="2 3">
    <name type="scientific">Algoriphagus confluentis</name>
    <dbReference type="NCBI Taxonomy" id="1697556"/>
    <lineage>
        <taxon>Bacteria</taxon>
        <taxon>Pseudomonadati</taxon>
        <taxon>Bacteroidota</taxon>
        <taxon>Cytophagia</taxon>
        <taxon>Cytophagales</taxon>
        <taxon>Cyclobacteriaceae</taxon>
        <taxon>Algoriphagus</taxon>
    </lineage>
</organism>
<accession>A0ABQ6PQ23</accession>